<dbReference type="EMBL" id="MUJZ01031408">
    <property type="protein sequence ID" value="OTF77681.1"/>
    <property type="molecule type" value="Genomic_DNA"/>
</dbReference>
<evidence type="ECO:0000313" key="1">
    <source>
        <dbReference type="EMBL" id="OTF77681.1"/>
    </source>
</evidence>
<keyword evidence="2" id="KW-1185">Reference proteome</keyword>
<name>A0A1Y3B9X6_EURMA</name>
<proteinExistence type="predicted"/>
<feature type="non-terminal residue" evidence="1">
    <location>
        <position position="76"/>
    </location>
</feature>
<dbReference type="Proteomes" id="UP000194236">
    <property type="component" value="Unassembled WGS sequence"/>
</dbReference>
<organism evidence="1 2">
    <name type="scientific">Euroglyphus maynei</name>
    <name type="common">Mayne's house dust mite</name>
    <dbReference type="NCBI Taxonomy" id="6958"/>
    <lineage>
        <taxon>Eukaryota</taxon>
        <taxon>Metazoa</taxon>
        <taxon>Ecdysozoa</taxon>
        <taxon>Arthropoda</taxon>
        <taxon>Chelicerata</taxon>
        <taxon>Arachnida</taxon>
        <taxon>Acari</taxon>
        <taxon>Acariformes</taxon>
        <taxon>Sarcoptiformes</taxon>
        <taxon>Astigmata</taxon>
        <taxon>Psoroptidia</taxon>
        <taxon>Analgoidea</taxon>
        <taxon>Pyroglyphidae</taxon>
        <taxon>Pyroglyphinae</taxon>
        <taxon>Euroglyphus</taxon>
    </lineage>
</organism>
<accession>A0A1Y3B9X6</accession>
<protein>
    <submittedName>
        <fullName evidence="1">Uncharacterized protein</fullName>
    </submittedName>
</protein>
<comment type="caution">
    <text evidence="1">The sequence shown here is derived from an EMBL/GenBank/DDBJ whole genome shotgun (WGS) entry which is preliminary data.</text>
</comment>
<evidence type="ECO:0000313" key="2">
    <source>
        <dbReference type="Proteomes" id="UP000194236"/>
    </source>
</evidence>
<gene>
    <name evidence="1" type="ORF">BLA29_014810</name>
</gene>
<dbReference type="AlphaFoldDB" id="A0A1Y3B9X6"/>
<sequence>MNPMINHPISSSRDLRYYSVIAALWLPIQQNNDQQQQPNSIDTWINQRQQALNRWGLLRVNGNEYNAYICKLRKED</sequence>
<reference evidence="1 2" key="1">
    <citation type="submission" date="2017-03" db="EMBL/GenBank/DDBJ databases">
        <title>Genome Survey of Euroglyphus maynei.</title>
        <authorList>
            <person name="Arlian L.G."/>
            <person name="Morgan M.S."/>
            <person name="Rider S.D."/>
        </authorList>
    </citation>
    <scope>NUCLEOTIDE SEQUENCE [LARGE SCALE GENOMIC DNA]</scope>
    <source>
        <strain evidence="1">Arlian Lab</strain>
        <tissue evidence="1">Whole body</tissue>
    </source>
</reference>